<dbReference type="InterPro" id="IPR011005">
    <property type="entry name" value="Dihydropteroate_synth-like_sf"/>
</dbReference>
<dbReference type="Pfam" id="PF00809">
    <property type="entry name" value="Pterin_bind"/>
    <property type="match status" value="1"/>
</dbReference>
<dbReference type="OrthoDB" id="9811744at2"/>
<evidence type="ECO:0000256" key="4">
    <source>
        <dbReference type="ARBA" id="ARBA00012458"/>
    </source>
</evidence>
<accession>A0A4R5UKY3</accession>
<keyword evidence="5 10" id="KW-0808">Transferase</keyword>
<comment type="catalytic activity">
    <reaction evidence="1">
        <text>(7,8-dihydropterin-6-yl)methyl diphosphate + 4-aminobenzoate = 7,8-dihydropteroate + diphosphate</text>
        <dbReference type="Rhea" id="RHEA:19949"/>
        <dbReference type="ChEBI" id="CHEBI:17836"/>
        <dbReference type="ChEBI" id="CHEBI:17839"/>
        <dbReference type="ChEBI" id="CHEBI:33019"/>
        <dbReference type="ChEBI" id="CHEBI:72950"/>
        <dbReference type="EC" id="2.5.1.15"/>
    </reaction>
</comment>
<dbReference type="Proteomes" id="UP000295238">
    <property type="component" value="Unassembled WGS sequence"/>
</dbReference>
<dbReference type="PANTHER" id="PTHR20941:SF1">
    <property type="entry name" value="FOLIC ACID SYNTHESIS PROTEIN FOL1"/>
    <property type="match status" value="1"/>
</dbReference>
<dbReference type="GO" id="GO:0004156">
    <property type="term" value="F:dihydropteroate synthase activity"/>
    <property type="evidence" value="ECO:0007669"/>
    <property type="project" value="UniProtKB-EC"/>
</dbReference>
<evidence type="ECO:0000256" key="7">
    <source>
        <dbReference type="ARBA" id="ARBA00022842"/>
    </source>
</evidence>
<dbReference type="AlphaFoldDB" id="A0A4R5UKY3"/>
<organism evidence="10 11">
    <name type="scientific">Rhizobium deserti</name>
    <dbReference type="NCBI Taxonomy" id="2547961"/>
    <lineage>
        <taxon>Bacteria</taxon>
        <taxon>Pseudomonadati</taxon>
        <taxon>Pseudomonadota</taxon>
        <taxon>Alphaproteobacteria</taxon>
        <taxon>Hyphomicrobiales</taxon>
        <taxon>Rhizobiaceae</taxon>
        <taxon>Rhizobium/Agrobacterium group</taxon>
        <taxon>Rhizobium</taxon>
    </lineage>
</organism>
<keyword evidence="11" id="KW-1185">Reference proteome</keyword>
<keyword evidence="8" id="KW-0289">Folate biosynthesis</keyword>
<keyword evidence="6" id="KW-0479">Metal-binding</keyword>
<gene>
    <name evidence="10" type="primary">folP</name>
    <name evidence="10" type="ORF">E2F50_07005</name>
</gene>
<dbReference type="InterPro" id="IPR006390">
    <property type="entry name" value="DHP_synth_dom"/>
</dbReference>
<protein>
    <recommendedName>
        <fullName evidence="4">dihydropteroate synthase</fullName>
        <ecNumber evidence="4">2.5.1.15</ecNumber>
    </recommendedName>
</protein>
<evidence type="ECO:0000256" key="8">
    <source>
        <dbReference type="ARBA" id="ARBA00022909"/>
    </source>
</evidence>
<dbReference type="PROSITE" id="PS00793">
    <property type="entry name" value="DHPS_2"/>
    <property type="match status" value="1"/>
</dbReference>
<evidence type="ECO:0000256" key="5">
    <source>
        <dbReference type="ARBA" id="ARBA00022679"/>
    </source>
</evidence>
<dbReference type="GO" id="GO:0046654">
    <property type="term" value="P:tetrahydrofolate biosynthetic process"/>
    <property type="evidence" value="ECO:0007669"/>
    <property type="project" value="TreeGrafter"/>
</dbReference>
<comment type="cofactor">
    <cofactor evidence="2">
        <name>Mg(2+)</name>
        <dbReference type="ChEBI" id="CHEBI:18420"/>
    </cofactor>
</comment>
<dbReference type="PROSITE" id="PS50972">
    <property type="entry name" value="PTERIN_BINDING"/>
    <property type="match status" value="1"/>
</dbReference>
<dbReference type="PANTHER" id="PTHR20941">
    <property type="entry name" value="FOLATE SYNTHESIS PROTEINS"/>
    <property type="match status" value="1"/>
</dbReference>
<dbReference type="GO" id="GO:0046656">
    <property type="term" value="P:folic acid biosynthetic process"/>
    <property type="evidence" value="ECO:0007669"/>
    <property type="project" value="UniProtKB-KW"/>
</dbReference>
<dbReference type="CDD" id="cd00739">
    <property type="entry name" value="DHPS"/>
    <property type="match status" value="1"/>
</dbReference>
<evidence type="ECO:0000256" key="3">
    <source>
        <dbReference type="ARBA" id="ARBA00004763"/>
    </source>
</evidence>
<dbReference type="EMBL" id="SMTL01000002">
    <property type="protein sequence ID" value="TDK37591.1"/>
    <property type="molecule type" value="Genomic_DNA"/>
</dbReference>
<comment type="pathway">
    <text evidence="3">Cofactor biosynthesis; tetrahydrofolate biosynthesis; 7,8-dihydrofolate from 2-amino-4-hydroxy-6-hydroxymethyl-7,8-dihydropteridine diphosphate and 4-aminobenzoate: step 1/2.</text>
</comment>
<reference evidence="10 11" key="1">
    <citation type="submission" date="2019-03" db="EMBL/GenBank/DDBJ databases">
        <title>Rhizobium sp. nov., an bacterium isolated from biocrust in Mu Us Desert.</title>
        <authorList>
            <person name="Lixiong L."/>
        </authorList>
    </citation>
    <scope>NUCLEOTIDE SEQUENCE [LARGE SCALE GENOMIC DNA]</scope>
    <source>
        <strain evidence="10 11">SPY-1</strain>
    </source>
</reference>
<evidence type="ECO:0000256" key="6">
    <source>
        <dbReference type="ARBA" id="ARBA00022723"/>
    </source>
</evidence>
<dbReference type="InterPro" id="IPR045031">
    <property type="entry name" value="DHP_synth-like"/>
</dbReference>
<evidence type="ECO:0000313" key="11">
    <source>
        <dbReference type="Proteomes" id="UP000295238"/>
    </source>
</evidence>
<dbReference type="InterPro" id="IPR000489">
    <property type="entry name" value="Pterin-binding_dom"/>
</dbReference>
<evidence type="ECO:0000256" key="2">
    <source>
        <dbReference type="ARBA" id="ARBA00001946"/>
    </source>
</evidence>
<evidence type="ECO:0000259" key="9">
    <source>
        <dbReference type="PROSITE" id="PS50972"/>
    </source>
</evidence>
<dbReference type="NCBIfam" id="TIGR01496">
    <property type="entry name" value="DHPS"/>
    <property type="match status" value="1"/>
</dbReference>
<dbReference type="Gene3D" id="3.20.20.20">
    <property type="entry name" value="Dihydropteroate synthase-like"/>
    <property type="match status" value="1"/>
</dbReference>
<evidence type="ECO:0000256" key="1">
    <source>
        <dbReference type="ARBA" id="ARBA00000012"/>
    </source>
</evidence>
<proteinExistence type="predicted"/>
<comment type="caution">
    <text evidence="10">The sequence shown here is derived from an EMBL/GenBank/DDBJ whole genome shotgun (WGS) entry which is preliminary data.</text>
</comment>
<keyword evidence="7" id="KW-0460">Magnesium</keyword>
<evidence type="ECO:0000313" key="10">
    <source>
        <dbReference type="EMBL" id="TDK37591.1"/>
    </source>
</evidence>
<dbReference type="GO" id="GO:0005829">
    <property type="term" value="C:cytosol"/>
    <property type="evidence" value="ECO:0007669"/>
    <property type="project" value="TreeGrafter"/>
</dbReference>
<name>A0A4R5UKY3_9HYPH</name>
<dbReference type="GO" id="GO:0046872">
    <property type="term" value="F:metal ion binding"/>
    <property type="evidence" value="ECO:0007669"/>
    <property type="project" value="UniProtKB-KW"/>
</dbReference>
<dbReference type="SUPFAM" id="SSF51717">
    <property type="entry name" value="Dihydropteroate synthetase-like"/>
    <property type="match status" value="1"/>
</dbReference>
<dbReference type="EC" id="2.5.1.15" evidence="4"/>
<feature type="domain" description="Pterin-binding" evidence="9">
    <location>
        <begin position="1"/>
        <end position="247"/>
    </location>
</feature>
<sequence length="265" mass="28034">MAIVNVTPDSFSDGGLHADMEAAFLHAMACIEQGATIIDVGGESTRPGAVAVTAAEEQDRVLPVIERLSSETDALISIDTYRADTARLAMAAGAHIINDVHGLQREPDIANVAADTGAGVCIMHTGRDRTDKRADLVEDQEHFLHRSLEIARLAGLSEAQIVLDPGFGFANNRDDDLELIARFAELHRLGFPLLAGTSRKRFIGAVTGRDKATERDVGTAATTAILRMAGAAIFRVHDVAANRDALAMADAVLATGAAQENSENG</sequence>